<evidence type="ECO:0000313" key="2">
    <source>
        <dbReference type="EMBL" id="BBC33034.1"/>
    </source>
</evidence>
<dbReference type="InterPro" id="IPR000182">
    <property type="entry name" value="GNAT_dom"/>
</dbReference>
<dbReference type="InterPro" id="IPR016181">
    <property type="entry name" value="Acyl_CoA_acyltransferase"/>
</dbReference>
<reference evidence="2 3" key="1">
    <citation type="journal article" date="2010" name="ChemBioChem">
        <title>Cloning and characterization of the biosynthetic gene cluster of 16-membered macrolide antibiotic FD-891: involvement of a dual functional cytochrome P450 monooxygenase catalyzing epoxidation and hydroxylation.</title>
        <authorList>
            <person name="Kudo F."/>
            <person name="Motegi A."/>
            <person name="Mizoue K."/>
            <person name="Eguchi T."/>
        </authorList>
    </citation>
    <scope>NUCLEOTIDE SEQUENCE [LARGE SCALE GENOMIC DNA]</scope>
    <source>
        <strain evidence="2 3">A-8890</strain>
    </source>
</reference>
<reference evidence="2 3" key="2">
    <citation type="journal article" date="2023" name="ChemBioChem">
        <title>Acyltransferase Domain Exchange between Two Independent Type I Polyketide Synthases in the Same Producer Strain of Macrolide Antibiotics.</title>
        <authorList>
            <person name="Kudo F."/>
            <person name="Kishikawa K."/>
            <person name="Tsuboi K."/>
            <person name="Kido T."/>
            <person name="Usui T."/>
            <person name="Hashimoto J."/>
            <person name="Shin-Ya K."/>
            <person name="Miyanaga A."/>
            <person name="Eguchi T."/>
        </authorList>
    </citation>
    <scope>NUCLEOTIDE SEQUENCE [LARGE SCALE GENOMIC DNA]</scope>
    <source>
        <strain evidence="2 3">A-8890</strain>
    </source>
</reference>
<gene>
    <name evidence="2" type="ORF">SGFS_043280</name>
</gene>
<dbReference type="Pfam" id="PF00583">
    <property type="entry name" value="Acetyltransf_1"/>
    <property type="match status" value="1"/>
</dbReference>
<keyword evidence="3" id="KW-1185">Reference proteome</keyword>
<dbReference type="EMBL" id="AP018448">
    <property type="protein sequence ID" value="BBC33034.1"/>
    <property type="molecule type" value="Genomic_DNA"/>
</dbReference>
<feature type="domain" description="N-acetyltransferase" evidence="1">
    <location>
        <begin position="125"/>
        <end position="264"/>
    </location>
</feature>
<proteinExistence type="predicted"/>
<protein>
    <recommendedName>
        <fullName evidence="1">N-acetyltransferase domain-containing protein</fullName>
    </recommendedName>
</protein>
<dbReference type="Proteomes" id="UP001321542">
    <property type="component" value="Chromosome"/>
</dbReference>
<name>A0ABM7FB29_9ACTN</name>
<organism evidence="2 3">
    <name type="scientific">Streptomyces graminofaciens</name>
    <dbReference type="NCBI Taxonomy" id="68212"/>
    <lineage>
        <taxon>Bacteria</taxon>
        <taxon>Bacillati</taxon>
        <taxon>Actinomycetota</taxon>
        <taxon>Actinomycetes</taxon>
        <taxon>Kitasatosporales</taxon>
        <taxon>Streptomycetaceae</taxon>
        <taxon>Streptomyces</taxon>
    </lineage>
</organism>
<dbReference type="SUPFAM" id="SSF55729">
    <property type="entry name" value="Acyl-CoA N-acyltransferases (Nat)"/>
    <property type="match status" value="1"/>
</dbReference>
<evidence type="ECO:0000313" key="3">
    <source>
        <dbReference type="Proteomes" id="UP001321542"/>
    </source>
</evidence>
<evidence type="ECO:0000259" key="1">
    <source>
        <dbReference type="PROSITE" id="PS51186"/>
    </source>
</evidence>
<dbReference type="RefSeq" id="WP_286252427.1">
    <property type="nucleotide sequence ID" value="NZ_AP018448.1"/>
</dbReference>
<sequence>MTDTETLLAAYDAQMRGAPPNPPAGVTYEQDGPVVRVVGQVCGYVAAASDLGVRGAELDELIVRQRDYFGVRGESLKWKVRGYDRPTELTGRLLAAGFVAEEPETVVVGIVEDLTVRQSVLPDGVTVRQVTAETDMRRIAALESAVWEQDLHWLADDLIGRIAAAPDGIAVFVAEADGEVVSAAWIIFREASEFASLYGGSTLTAWRGRGIYRALVAARAELAAAREVPYLHVDASADSHPVLRGLGFRAVTTTTPYVWSPPGPQDLSSDDRP</sequence>
<dbReference type="PROSITE" id="PS51186">
    <property type="entry name" value="GNAT"/>
    <property type="match status" value="1"/>
</dbReference>
<dbReference type="Gene3D" id="3.40.630.30">
    <property type="match status" value="1"/>
</dbReference>
<accession>A0ABM7FB29</accession>